<dbReference type="PANTHER" id="PTHR34009:SF2">
    <property type="entry name" value="PROTEIN STAR"/>
    <property type="match status" value="1"/>
</dbReference>
<dbReference type="Pfam" id="PF05050">
    <property type="entry name" value="Methyltransf_21"/>
    <property type="match status" value="1"/>
</dbReference>
<name>A0ABQ3D2M4_9RHOB</name>
<reference evidence="3" key="1">
    <citation type="journal article" date="2019" name="Int. J. Syst. Evol. Microbiol.">
        <title>The Global Catalogue of Microorganisms (GCM) 10K type strain sequencing project: providing services to taxonomists for standard genome sequencing and annotation.</title>
        <authorList>
            <consortium name="The Broad Institute Genomics Platform"/>
            <consortium name="The Broad Institute Genome Sequencing Center for Infectious Disease"/>
            <person name="Wu L."/>
            <person name="Ma J."/>
        </authorList>
    </citation>
    <scope>NUCLEOTIDE SEQUENCE [LARGE SCALE GENOMIC DNA]</scope>
    <source>
        <strain evidence="3">KCTC 32465</strain>
    </source>
</reference>
<dbReference type="PANTHER" id="PTHR34009">
    <property type="entry name" value="PROTEIN STAR"/>
    <property type="match status" value="1"/>
</dbReference>
<dbReference type="Gene3D" id="3.40.50.150">
    <property type="entry name" value="Vaccinia Virus protein VP39"/>
    <property type="match status" value="1"/>
</dbReference>
<dbReference type="SUPFAM" id="SSF53335">
    <property type="entry name" value="S-adenosyl-L-methionine-dependent methyltransferases"/>
    <property type="match status" value="1"/>
</dbReference>
<dbReference type="RefSeq" id="WP_189640716.1">
    <property type="nucleotide sequence ID" value="NZ_BMZF01000005.1"/>
</dbReference>
<dbReference type="InterPro" id="IPR053202">
    <property type="entry name" value="EGF_Rcpt_Signaling_Reg"/>
</dbReference>
<proteinExistence type="predicted"/>
<evidence type="ECO:0000313" key="2">
    <source>
        <dbReference type="EMBL" id="GHA55238.1"/>
    </source>
</evidence>
<keyword evidence="3" id="KW-1185">Reference proteome</keyword>
<accession>A0ABQ3D2M4</accession>
<organism evidence="2 3">
    <name type="scientific">Paramylibacter ulvae</name>
    <dbReference type="NCBI Taxonomy" id="1651968"/>
    <lineage>
        <taxon>Bacteria</taxon>
        <taxon>Pseudomonadati</taxon>
        <taxon>Pseudomonadota</taxon>
        <taxon>Alphaproteobacteria</taxon>
        <taxon>Rhodobacterales</taxon>
        <taxon>Paracoccaceae</taxon>
        <taxon>Paramylibacter</taxon>
    </lineage>
</organism>
<dbReference type="InterPro" id="IPR029063">
    <property type="entry name" value="SAM-dependent_MTases_sf"/>
</dbReference>
<evidence type="ECO:0000259" key="1">
    <source>
        <dbReference type="Pfam" id="PF05050"/>
    </source>
</evidence>
<dbReference type="Proteomes" id="UP000634455">
    <property type="component" value="Unassembled WGS sequence"/>
</dbReference>
<protein>
    <recommendedName>
        <fullName evidence="1">Methyltransferase FkbM domain-containing protein</fullName>
    </recommendedName>
</protein>
<feature type="domain" description="Methyltransferase FkbM" evidence="1">
    <location>
        <begin position="78"/>
        <end position="240"/>
    </location>
</feature>
<evidence type="ECO:0000313" key="3">
    <source>
        <dbReference type="Proteomes" id="UP000634455"/>
    </source>
</evidence>
<dbReference type="EMBL" id="BMZF01000005">
    <property type="protein sequence ID" value="GHA55238.1"/>
    <property type="molecule type" value="Genomic_DNA"/>
</dbReference>
<sequence length="255" mass="28210">MKNPSQKIQQAQQLLREARGELGTAIKSERSRKRGELNRLAHLATSMLGESNLFFSQSGQDRLVDSLLGGKTGGVFVDIGGYDGVTGSNTLFFEMFRKWSGIVVEPSPTQLRLANAARNVPVLGYAVAGQSGQAEFLEVTSGYTQMSGFLDSYDAKLLEKVRANPNHREVLHTLDKKTLGEILGDQDITKVDFLSLDVEGGEMGILESFDFDAFDVDIWTIENNTQSSDLPNFMRSKGYNLVEFAGVDDIFRKIR</sequence>
<dbReference type="InterPro" id="IPR006342">
    <property type="entry name" value="FkbM_mtfrase"/>
</dbReference>
<comment type="caution">
    <text evidence="2">The sequence shown here is derived from an EMBL/GenBank/DDBJ whole genome shotgun (WGS) entry which is preliminary data.</text>
</comment>
<dbReference type="NCBIfam" id="TIGR01444">
    <property type="entry name" value="fkbM_fam"/>
    <property type="match status" value="1"/>
</dbReference>
<gene>
    <name evidence="2" type="ORF">GCM10008927_21430</name>
</gene>